<comment type="subcellular location">
    <subcellularLocation>
        <location evidence="1">Membrane</location>
        <topology evidence="1">Multi-pass membrane protein</topology>
    </subcellularLocation>
</comment>
<reference evidence="12 13" key="1">
    <citation type="journal article" date="2019" name="Front. Genet.">
        <title>Whole-Genome Sequencing of the Opportunistic Yeast Pathogen Candida inconspicua Uncovers Its Hybrid Origin.</title>
        <authorList>
            <person name="Mixao V."/>
            <person name="Hansen A.P."/>
            <person name="Saus E."/>
            <person name="Boekhout T."/>
            <person name="Lass-Florl C."/>
            <person name="Gabaldon T."/>
        </authorList>
    </citation>
    <scope>NUCLEOTIDE SEQUENCE [LARGE SCALE GENOMIC DNA]</scope>
    <source>
        <strain evidence="12 13">CBS 180</strain>
    </source>
</reference>
<feature type="domain" description="Cation efflux protein cytoplasmic" evidence="11">
    <location>
        <begin position="328"/>
        <end position="398"/>
    </location>
</feature>
<evidence type="ECO:0000259" key="10">
    <source>
        <dbReference type="Pfam" id="PF01545"/>
    </source>
</evidence>
<evidence type="ECO:0000256" key="2">
    <source>
        <dbReference type="ARBA" id="ARBA00008873"/>
    </source>
</evidence>
<evidence type="ECO:0000256" key="8">
    <source>
        <dbReference type="SAM" id="MobiDB-lite"/>
    </source>
</evidence>
<dbReference type="PANTHER" id="PTHR45820:SF4">
    <property type="entry name" value="ZINC TRANSPORTER 63C, ISOFORM F"/>
    <property type="match status" value="1"/>
</dbReference>
<dbReference type="SUPFAM" id="SSF161111">
    <property type="entry name" value="Cation efflux protein transmembrane domain-like"/>
    <property type="match status" value="1"/>
</dbReference>
<keyword evidence="13" id="KW-1185">Reference proteome</keyword>
<dbReference type="EMBL" id="SELW01000483">
    <property type="protein sequence ID" value="TID25436.1"/>
    <property type="molecule type" value="Genomic_DNA"/>
</dbReference>
<keyword evidence="7 9" id="KW-0472">Membrane</keyword>
<dbReference type="InterPro" id="IPR058533">
    <property type="entry name" value="Cation_efflux_TM"/>
</dbReference>
<evidence type="ECO:0000256" key="7">
    <source>
        <dbReference type="ARBA" id="ARBA00023136"/>
    </source>
</evidence>
<feature type="region of interest" description="Disordered" evidence="8">
    <location>
        <begin position="170"/>
        <end position="193"/>
    </location>
</feature>
<dbReference type="STRING" id="52247.A0A4T0WZV0"/>
<keyword evidence="3" id="KW-0813">Transport</keyword>
<dbReference type="PANTHER" id="PTHR45820">
    <property type="entry name" value="FI23527P1"/>
    <property type="match status" value="1"/>
</dbReference>
<dbReference type="SUPFAM" id="SSF160240">
    <property type="entry name" value="Cation efflux protein cytoplasmic domain-like"/>
    <property type="match status" value="1"/>
</dbReference>
<accession>A0A4T0WZV0</accession>
<feature type="transmembrane region" description="Helical" evidence="9">
    <location>
        <begin position="295"/>
        <end position="313"/>
    </location>
</feature>
<name>A0A4T0WZV0_9ASCO</name>
<dbReference type="InterPro" id="IPR002524">
    <property type="entry name" value="Cation_efflux"/>
</dbReference>
<evidence type="ECO:0000259" key="11">
    <source>
        <dbReference type="Pfam" id="PF16916"/>
    </source>
</evidence>
<evidence type="ECO:0000313" key="13">
    <source>
        <dbReference type="Proteomes" id="UP000307173"/>
    </source>
</evidence>
<gene>
    <name evidence="12" type="ORF">CANINC_002972</name>
</gene>
<dbReference type="GO" id="GO:0005385">
    <property type="term" value="F:zinc ion transmembrane transporter activity"/>
    <property type="evidence" value="ECO:0007669"/>
    <property type="project" value="TreeGrafter"/>
</dbReference>
<keyword evidence="6 9" id="KW-1133">Transmembrane helix</keyword>
<organism evidence="12 13">
    <name type="scientific">Pichia inconspicua</name>
    <dbReference type="NCBI Taxonomy" id="52247"/>
    <lineage>
        <taxon>Eukaryota</taxon>
        <taxon>Fungi</taxon>
        <taxon>Dikarya</taxon>
        <taxon>Ascomycota</taxon>
        <taxon>Saccharomycotina</taxon>
        <taxon>Pichiomycetes</taxon>
        <taxon>Pichiales</taxon>
        <taxon>Pichiaceae</taxon>
        <taxon>Pichia</taxon>
    </lineage>
</organism>
<comment type="similarity">
    <text evidence="2">Belongs to the cation diffusion facilitator (CDF) transporter (TC 2.A.4) family. SLC30A subfamily.</text>
</comment>
<dbReference type="InterPro" id="IPR036837">
    <property type="entry name" value="Cation_efflux_CTD_sf"/>
</dbReference>
<dbReference type="AlphaFoldDB" id="A0A4T0WZV0"/>
<feature type="compositionally biased region" description="Basic and acidic residues" evidence="8">
    <location>
        <begin position="173"/>
        <end position="190"/>
    </location>
</feature>
<dbReference type="NCBIfam" id="TIGR01297">
    <property type="entry name" value="CDF"/>
    <property type="match status" value="1"/>
</dbReference>
<feature type="transmembrane region" description="Helical" evidence="9">
    <location>
        <begin position="12"/>
        <end position="31"/>
    </location>
</feature>
<feature type="region of interest" description="Disordered" evidence="8">
    <location>
        <begin position="229"/>
        <end position="253"/>
    </location>
</feature>
<dbReference type="GO" id="GO:0006882">
    <property type="term" value="P:intracellular zinc ion homeostasis"/>
    <property type="evidence" value="ECO:0007669"/>
    <property type="project" value="TreeGrafter"/>
</dbReference>
<dbReference type="Gene3D" id="1.20.1510.10">
    <property type="entry name" value="Cation efflux protein transmembrane domain"/>
    <property type="match status" value="2"/>
</dbReference>
<feature type="domain" description="Cation efflux protein transmembrane" evidence="10">
    <location>
        <begin position="11"/>
        <end position="321"/>
    </location>
</feature>
<evidence type="ECO:0000256" key="9">
    <source>
        <dbReference type="SAM" id="Phobius"/>
    </source>
</evidence>
<comment type="caution">
    <text evidence="12">The sequence shown here is derived from an EMBL/GenBank/DDBJ whole genome shotgun (WGS) entry which is preliminary data.</text>
</comment>
<dbReference type="InterPro" id="IPR027470">
    <property type="entry name" value="Cation_efflux_CTD"/>
</dbReference>
<feature type="compositionally biased region" description="Polar residues" evidence="8">
    <location>
        <begin position="229"/>
        <end position="243"/>
    </location>
</feature>
<feature type="transmembrane region" description="Helical" evidence="9">
    <location>
        <begin position="109"/>
        <end position="133"/>
    </location>
</feature>
<keyword evidence="4 9" id="KW-0812">Transmembrane</keyword>
<feature type="transmembrane region" description="Helical" evidence="9">
    <location>
        <begin position="261"/>
        <end position="283"/>
    </location>
</feature>
<sequence length="485" mass="53519">MALSKKEYKIITLLVIDTVFFLLEIIVGYMVNSLALIADSFHMLNDIISLIVALWAVSVAKTRTADGEYTYGWLRAEILGALINAVFLIALCFTIFIEAVQRLLDPPVITNPVLILVVGSFGLLSNIVGLFLFHDHGHSHGGDSEESGHSHSHGINDEENLITESSHYSDNVQNHDHAHSHGEENVDTHPVRPRSRSIYSKHATAETTPLLQTDSSDDLRKVLPSYVVNQLNSSPDSNNNGISSRKKKGNHKSGSLNMQGVFLHVLGDALGNIGVISTALLIWKTNYSWRFYFDPIISLLISCIIFSSAVPLCKRSSRILLQGTPLTIETSDVIKDVLCIPSVLGVHDFHIWNLTERLLIASLHVELDCSPENFLQVAADIKTCLHDYGIHSATIQPEFSAFYEKQKMLPTSYSSINSQSVNNNNNNKNNLMSDSAFNISSTHLNQLNNTSNPTSSSGTNDQLLNKDIHCLVDARANCTTSDCLK</sequence>
<dbReference type="OrthoDB" id="9944568at2759"/>
<evidence type="ECO:0000256" key="1">
    <source>
        <dbReference type="ARBA" id="ARBA00004141"/>
    </source>
</evidence>
<feature type="transmembrane region" description="Helical" evidence="9">
    <location>
        <begin position="72"/>
        <end position="97"/>
    </location>
</feature>
<evidence type="ECO:0000256" key="3">
    <source>
        <dbReference type="ARBA" id="ARBA00022448"/>
    </source>
</evidence>
<evidence type="ECO:0000313" key="12">
    <source>
        <dbReference type="EMBL" id="TID25436.1"/>
    </source>
</evidence>
<dbReference type="GO" id="GO:0000329">
    <property type="term" value="C:fungal-type vacuole membrane"/>
    <property type="evidence" value="ECO:0007669"/>
    <property type="project" value="TreeGrafter"/>
</dbReference>
<proteinExistence type="inferred from homology"/>
<evidence type="ECO:0000256" key="4">
    <source>
        <dbReference type="ARBA" id="ARBA00022692"/>
    </source>
</evidence>
<keyword evidence="5" id="KW-0862">Zinc</keyword>
<dbReference type="InterPro" id="IPR027469">
    <property type="entry name" value="Cation_efflux_TMD_sf"/>
</dbReference>
<dbReference type="Proteomes" id="UP000307173">
    <property type="component" value="Unassembled WGS sequence"/>
</dbReference>
<feature type="transmembrane region" description="Helical" evidence="9">
    <location>
        <begin position="43"/>
        <end position="60"/>
    </location>
</feature>
<dbReference type="Pfam" id="PF01545">
    <property type="entry name" value="Cation_efflux"/>
    <property type="match status" value="1"/>
</dbReference>
<evidence type="ECO:0000256" key="6">
    <source>
        <dbReference type="ARBA" id="ARBA00022989"/>
    </source>
</evidence>
<dbReference type="Pfam" id="PF16916">
    <property type="entry name" value="ZT_dimer"/>
    <property type="match status" value="1"/>
</dbReference>
<evidence type="ECO:0000256" key="5">
    <source>
        <dbReference type="ARBA" id="ARBA00022833"/>
    </source>
</evidence>
<protein>
    <submittedName>
        <fullName evidence="12">Uncharacterized protein</fullName>
    </submittedName>
</protein>